<evidence type="ECO:0000256" key="6">
    <source>
        <dbReference type="ARBA" id="ARBA00023136"/>
    </source>
</evidence>
<reference evidence="11" key="2">
    <citation type="submission" date="2024-06" db="EMBL/GenBank/DDBJ databases">
        <authorList>
            <person name="Petrova K.O."/>
            <person name="Toshchakov S.V."/>
            <person name="Boltjanskaja Y.V."/>
            <person name="Kevbrin V."/>
        </authorList>
    </citation>
    <scope>NUCLEOTIDE SEQUENCE</scope>
    <source>
        <strain evidence="11">Z-910T</strain>
    </source>
</reference>
<accession>A0AAU7VLM3</accession>
<evidence type="ECO:0000256" key="1">
    <source>
        <dbReference type="ARBA" id="ARBA00004651"/>
    </source>
</evidence>
<comment type="similarity">
    <text evidence="2">Belongs to the MscS (TC 1.A.23) family.</text>
</comment>
<dbReference type="InterPro" id="IPR049142">
    <property type="entry name" value="MS_channel_1st"/>
</dbReference>
<dbReference type="PANTHER" id="PTHR43634">
    <property type="entry name" value="OW CONDUCTANCE MECHANOSENSITIVE CHANNEL"/>
    <property type="match status" value="1"/>
</dbReference>
<keyword evidence="5 7" id="KW-1133">Transmembrane helix</keyword>
<dbReference type="InterPro" id="IPR011014">
    <property type="entry name" value="MscS_channel_TM-2"/>
</dbReference>
<dbReference type="InterPro" id="IPR006685">
    <property type="entry name" value="MscS_channel_2nd"/>
</dbReference>
<dbReference type="RefSeq" id="WP_350343586.1">
    <property type="nucleotide sequence ID" value="NZ_CP158367.1"/>
</dbReference>
<dbReference type="Pfam" id="PF21088">
    <property type="entry name" value="MS_channel_1st"/>
    <property type="match status" value="1"/>
</dbReference>
<evidence type="ECO:0000256" key="5">
    <source>
        <dbReference type="ARBA" id="ARBA00022989"/>
    </source>
</evidence>
<gene>
    <name evidence="11" type="ORF">PRVXT_002897</name>
</gene>
<evidence type="ECO:0000259" key="10">
    <source>
        <dbReference type="Pfam" id="PF21088"/>
    </source>
</evidence>
<feature type="transmembrane region" description="Helical" evidence="7">
    <location>
        <begin position="105"/>
        <end position="122"/>
    </location>
</feature>
<dbReference type="Gene3D" id="3.30.70.100">
    <property type="match status" value="1"/>
</dbReference>
<feature type="transmembrane region" description="Helical" evidence="7">
    <location>
        <begin position="75"/>
        <end position="93"/>
    </location>
</feature>
<protein>
    <submittedName>
        <fullName evidence="11">Mechanosensitive ion channel family protein</fullName>
    </submittedName>
</protein>
<evidence type="ECO:0000256" key="3">
    <source>
        <dbReference type="ARBA" id="ARBA00022475"/>
    </source>
</evidence>
<proteinExistence type="inferred from homology"/>
<dbReference type="GO" id="GO:0005886">
    <property type="term" value="C:plasma membrane"/>
    <property type="evidence" value="ECO:0007669"/>
    <property type="project" value="UniProtKB-SubCell"/>
</dbReference>
<reference evidence="11" key="1">
    <citation type="journal article" date="2013" name="Extremophiles">
        <title>Proteinivorax tanatarense gen. nov., sp. nov., an anaerobic, haloalkaliphilic, proteolytic bacterium isolated from a decaying algal bloom, and proposal of Proteinivoraceae fam. nov.</title>
        <authorList>
            <person name="Kevbrin V."/>
            <person name="Boltyanskaya Y."/>
            <person name="Zhilina T."/>
            <person name="Kolganova T."/>
            <person name="Lavrentjeva E."/>
            <person name="Kuznetsov B."/>
        </authorList>
    </citation>
    <scope>NUCLEOTIDE SEQUENCE</scope>
    <source>
        <strain evidence="11">Z-910T</strain>
    </source>
</reference>
<feature type="domain" description="Mechanosensitive ion channel MscS C-terminal" evidence="9">
    <location>
        <begin position="265"/>
        <end position="351"/>
    </location>
</feature>
<evidence type="ECO:0000259" key="9">
    <source>
        <dbReference type="Pfam" id="PF21082"/>
    </source>
</evidence>
<evidence type="ECO:0000256" key="4">
    <source>
        <dbReference type="ARBA" id="ARBA00022692"/>
    </source>
</evidence>
<sequence length="380" mass="43222">MELLPLNYLDEILPPWLLLVWKVFKYPTIAIIYYFIFYCFARVFDSFVFPRIVDLTEKTNTSADTKVISAFRNPIKSIILTLGLYIAITSIPLIEENYQELLLSLYRSLVIAFIASGFYNLTDTSSSFFEKLKVKFRIELDQILLPFLSKALRVVIVAISVSIIAQEWGYDVNGFVAGLGIGGLAFALAAQDALGNIFGGIVIIMDKPFSMGDWIKSPSVEGVVEDITFRSTKVRTFAQSLVTVPNSVLANEAVTNWTKMGRRQITFKLGVTYTTPKEKLDKCIILIREMLENHPDVHPEIIFANFDGFNDSSLDIFIYFFTNTTDWGEFLAVKEDINFKIMEILEKENVSVAFPSRSIYFENNLESQNQEKAGEENERL</sequence>
<dbReference type="InterPro" id="IPR010920">
    <property type="entry name" value="LSM_dom_sf"/>
</dbReference>
<dbReference type="GO" id="GO:0055085">
    <property type="term" value="P:transmembrane transport"/>
    <property type="evidence" value="ECO:0007669"/>
    <property type="project" value="InterPro"/>
</dbReference>
<name>A0AAU7VLM3_9FIRM</name>
<feature type="transmembrane region" description="Helical" evidence="7">
    <location>
        <begin position="23"/>
        <end position="41"/>
    </location>
</feature>
<evidence type="ECO:0000259" key="8">
    <source>
        <dbReference type="Pfam" id="PF00924"/>
    </source>
</evidence>
<dbReference type="SUPFAM" id="SSF82689">
    <property type="entry name" value="Mechanosensitive channel protein MscS (YggB), C-terminal domain"/>
    <property type="match status" value="1"/>
</dbReference>
<feature type="transmembrane region" description="Helical" evidence="7">
    <location>
        <begin position="143"/>
        <end position="165"/>
    </location>
</feature>
<dbReference type="PANTHER" id="PTHR43634:SF2">
    <property type="entry name" value="LOW CONDUCTANCE MECHANOSENSITIVE CHANNEL YNAI"/>
    <property type="match status" value="1"/>
</dbReference>
<feature type="domain" description="Mechanosensitive ion channel MscS" evidence="8">
    <location>
        <begin position="193"/>
        <end position="259"/>
    </location>
</feature>
<feature type="transmembrane region" description="Helical" evidence="7">
    <location>
        <begin position="177"/>
        <end position="204"/>
    </location>
</feature>
<dbReference type="AlphaFoldDB" id="A0AAU7VLM3"/>
<evidence type="ECO:0000313" key="11">
    <source>
        <dbReference type="EMBL" id="XBX74837.1"/>
    </source>
</evidence>
<dbReference type="SUPFAM" id="SSF82861">
    <property type="entry name" value="Mechanosensitive channel protein MscS (YggB), transmembrane region"/>
    <property type="match status" value="1"/>
</dbReference>
<comment type="subcellular location">
    <subcellularLocation>
        <location evidence="1">Cell membrane</location>
        <topology evidence="1">Multi-pass membrane protein</topology>
    </subcellularLocation>
</comment>
<feature type="domain" description="Mechanosensitive ion channel transmembrane helices 2/3" evidence="10">
    <location>
        <begin position="150"/>
        <end position="191"/>
    </location>
</feature>
<dbReference type="Pfam" id="PF00924">
    <property type="entry name" value="MS_channel_2nd"/>
    <property type="match status" value="1"/>
</dbReference>
<keyword evidence="6 7" id="KW-0472">Membrane</keyword>
<evidence type="ECO:0000256" key="7">
    <source>
        <dbReference type="SAM" id="Phobius"/>
    </source>
</evidence>
<dbReference type="InterPro" id="IPR045042">
    <property type="entry name" value="YnaI-like"/>
</dbReference>
<keyword evidence="3" id="KW-1003">Cell membrane</keyword>
<dbReference type="InterPro" id="IPR011066">
    <property type="entry name" value="MscS_channel_C_sf"/>
</dbReference>
<dbReference type="InterPro" id="IPR023408">
    <property type="entry name" value="MscS_beta-dom_sf"/>
</dbReference>
<dbReference type="Gene3D" id="1.10.287.1260">
    <property type="match status" value="1"/>
</dbReference>
<dbReference type="EMBL" id="CP158367">
    <property type="protein sequence ID" value="XBX74837.1"/>
    <property type="molecule type" value="Genomic_DNA"/>
</dbReference>
<dbReference type="Pfam" id="PF21082">
    <property type="entry name" value="MS_channel_3rd"/>
    <property type="match status" value="1"/>
</dbReference>
<organism evidence="11">
    <name type="scientific">Proteinivorax tanatarense</name>
    <dbReference type="NCBI Taxonomy" id="1260629"/>
    <lineage>
        <taxon>Bacteria</taxon>
        <taxon>Bacillati</taxon>
        <taxon>Bacillota</taxon>
        <taxon>Clostridia</taxon>
        <taxon>Eubacteriales</taxon>
        <taxon>Proteinivoracaceae</taxon>
        <taxon>Proteinivorax</taxon>
    </lineage>
</organism>
<dbReference type="SUPFAM" id="SSF50182">
    <property type="entry name" value="Sm-like ribonucleoproteins"/>
    <property type="match status" value="1"/>
</dbReference>
<dbReference type="InterPro" id="IPR049278">
    <property type="entry name" value="MS_channel_C"/>
</dbReference>
<keyword evidence="4 7" id="KW-0812">Transmembrane</keyword>
<evidence type="ECO:0000256" key="2">
    <source>
        <dbReference type="ARBA" id="ARBA00008017"/>
    </source>
</evidence>
<dbReference type="Gene3D" id="2.30.30.60">
    <property type="match status" value="1"/>
</dbReference>